<keyword evidence="4" id="KW-1003">Cell membrane</keyword>
<dbReference type="AlphaFoldDB" id="A0A917A9N1"/>
<comment type="similarity">
    <text evidence="12">Belongs to the cytochrome b561 family.</text>
</comment>
<evidence type="ECO:0000256" key="7">
    <source>
        <dbReference type="ARBA" id="ARBA00022723"/>
    </source>
</evidence>
<proteinExistence type="inferred from homology"/>
<evidence type="ECO:0000256" key="12">
    <source>
        <dbReference type="ARBA" id="ARBA00037975"/>
    </source>
</evidence>
<dbReference type="GO" id="GO:0009055">
    <property type="term" value="F:electron transfer activity"/>
    <property type="evidence" value="ECO:0007669"/>
    <property type="project" value="InterPro"/>
</dbReference>
<comment type="caution">
    <text evidence="15">The sequence shown here is derived from an EMBL/GenBank/DDBJ whole genome shotgun (WGS) entry which is preliminary data.</text>
</comment>
<accession>A0A917A9N1</accession>
<keyword evidence="7" id="KW-0479">Metal-binding</keyword>
<dbReference type="PANTHER" id="PTHR30529:SF1">
    <property type="entry name" value="CYTOCHROME B561 HOMOLOG 2"/>
    <property type="match status" value="1"/>
</dbReference>
<keyword evidence="5" id="KW-0349">Heme</keyword>
<evidence type="ECO:0000256" key="2">
    <source>
        <dbReference type="ARBA" id="ARBA00004651"/>
    </source>
</evidence>
<evidence type="ECO:0000256" key="4">
    <source>
        <dbReference type="ARBA" id="ARBA00022475"/>
    </source>
</evidence>
<feature type="transmembrane region" description="Helical" evidence="13">
    <location>
        <begin position="133"/>
        <end position="154"/>
    </location>
</feature>
<dbReference type="Proteomes" id="UP000612855">
    <property type="component" value="Unassembled WGS sequence"/>
</dbReference>
<keyword evidence="10" id="KW-0408">Iron</keyword>
<dbReference type="GO" id="GO:0046872">
    <property type="term" value="F:metal ion binding"/>
    <property type="evidence" value="ECO:0007669"/>
    <property type="project" value="UniProtKB-KW"/>
</dbReference>
<evidence type="ECO:0000259" key="14">
    <source>
        <dbReference type="Pfam" id="PF01292"/>
    </source>
</evidence>
<dbReference type="GO" id="GO:0005886">
    <property type="term" value="C:plasma membrane"/>
    <property type="evidence" value="ECO:0007669"/>
    <property type="project" value="UniProtKB-SubCell"/>
</dbReference>
<dbReference type="Pfam" id="PF01292">
    <property type="entry name" value="Ni_hydr_CYTB"/>
    <property type="match status" value="1"/>
</dbReference>
<dbReference type="InterPro" id="IPR011577">
    <property type="entry name" value="Cyt_b561_bac/Ni-Hgenase"/>
</dbReference>
<feature type="transmembrane region" description="Helical" evidence="13">
    <location>
        <begin position="19"/>
        <end position="37"/>
    </location>
</feature>
<comment type="subcellular location">
    <subcellularLocation>
        <location evidence="2">Cell membrane</location>
        <topology evidence="2">Multi-pass membrane protein</topology>
    </subcellularLocation>
</comment>
<evidence type="ECO:0000256" key="11">
    <source>
        <dbReference type="ARBA" id="ARBA00023136"/>
    </source>
</evidence>
<evidence type="ECO:0000256" key="1">
    <source>
        <dbReference type="ARBA" id="ARBA00001970"/>
    </source>
</evidence>
<evidence type="ECO:0000313" key="16">
    <source>
        <dbReference type="Proteomes" id="UP000612855"/>
    </source>
</evidence>
<dbReference type="RefSeq" id="WP_188478101.1">
    <property type="nucleotide sequence ID" value="NZ_BMFJ01000001.1"/>
</dbReference>
<keyword evidence="9 13" id="KW-1133">Transmembrane helix</keyword>
<comment type="cofactor">
    <cofactor evidence="1">
        <name>heme b</name>
        <dbReference type="ChEBI" id="CHEBI:60344"/>
    </cofactor>
</comment>
<organism evidence="15 16">
    <name type="scientific">Primorskyibacter flagellatus</name>
    <dbReference type="NCBI Taxonomy" id="1387277"/>
    <lineage>
        <taxon>Bacteria</taxon>
        <taxon>Pseudomonadati</taxon>
        <taxon>Pseudomonadota</taxon>
        <taxon>Alphaproteobacteria</taxon>
        <taxon>Rhodobacterales</taxon>
        <taxon>Roseobacteraceae</taxon>
        <taxon>Primorskyibacter</taxon>
    </lineage>
</organism>
<feature type="domain" description="Cytochrome b561 bacterial/Ni-hydrogenase" evidence="14">
    <location>
        <begin position="12"/>
        <end position="164"/>
    </location>
</feature>
<reference evidence="16" key="1">
    <citation type="journal article" date="2019" name="Int. J. Syst. Evol. Microbiol.">
        <title>The Global Catalogue of Microorganisms (GCM) 10K type strain sequencing project: providing services to taxonomists for standard genome sequencing and annotation.</title>
        <authorList>
            <consortium name="The Broad Institute Genomics Platform"/>
            <consortium name="The Broad Institute Genome Sequencing Center for Infectious Disease"/>
            <person name="Wu L."/>
            <person name="Ma J."/>
        </authorList>
    </citation>
    <scope>NUCLEOTIDE SEQUENCE [LARGE SCALE GENOMIC DNA]</scope>
    <source>
        <strain evidence="16">CGMCC 1.12664</strain>
    </source>
</reference>
<feature type="transmembrane region" description="Helical" evidence="13">
    <location>
        <begin position="102"/>
        <end position="121"/>
    </location>
</feature>
<keyword evidence="16" id="KW-1185">Reference proteome</keyword>
<dbReference type="SUPFAM" id="SSF81342">
    <property type="entry name" value="Transmembrane di-heme cytochromes"/>
    <property type="match status" value="1"/>
</dbReference>
<dbReference type="PANTHER" id="PTHR30529">
    <property type="entry name" value="CYTOCHROME B561"/>
    <property type="match status" value="1"/>
</dbReference>
<keyword evidence="11 13" id="KW-0472">Membrane</keyword>
<keyword evidence="6 13" id="KW-0812">Transmembrane</keyword>
<dbReference type="InterPro" id="IPR052168">
    <property type="entry name" value="Cytochrome_b561_oxidase"/>
</dbReference>
<evidence type="ECO:0000256" key="9">
    <source>
        <dbReference type="ARBA" id="ARBA00022989"/>
    </source>
</evidence>
<evidence type="ECO:0000313" key="15">
    <source>
        <dbReference type="EMBL" id="GGE37037.1"/>
    </source>
</evidence>
<evidence type="ECO:0000256" key="8">
    <source>
        <dbReference type="ARBA" id="ARBA00022982"/>
    </source>
</evidence>
<dbReference type="EMBL" id="BMFJ01000001">
    <property type="protein sequence ID" value="GGE37037.1"/>
    <property type="molecule type" value="Genomic_DNA"/>
</dbReference>
<feature type="transmembrane region" description="Helical" evidence="13">
    <location>
        <begin position="49"/>
        <end position="76"/>
    </location>
</feature>
<name>A0A917A9N1_9RHOB</name>
<sequence>MTATATPAAAGFTALQKSLHWAVVLLLVFQYFLFDAMGRLFHTLMDTGAMPWTVTSVAHVVIGSAVLLLALARIVLRLRDGVPPPPVAEPAPFRTLSKLAHWAIYALLILIPLSGLVAWFGQVGAAAGAHETMTTLLQIIVVLHIAAVIVHQVWWKTNLLSRMT</sequence>
<protein>
    <submittedName>
        <fullName evidence="15">Cytochrome b</fullName>
    </submittedName>
</protein>
<evidence type="ECO:0000256" key="6">
    <source>
        <dbReference type="ARBA" id="ARBA00022692"/>
    </source>
</evidence>
<evidence type="ECO:0000256" key="5">
    <source>
        <dbReference type="ARBA" id="ARBA00022617"/>
    </source>
</evidence>
<gene>
    <name evidence="15" type="ORF">GCM10011360_26060</name>
</gene>
<dbReference type="GO" id="GO:0020037">
    <property type="term" value="F:heme binding"/>
    <property type="evidence" value="ECO:0007669"/>
    <property type="project" value="TreeGrafter"/>
</dbReference>
<evidence type="ECO:0000256" key="13">
    <source>
        <dbReference type="SAM" id="Phobius"/>
    </source>
</evidence>
<keyword evidence="3" id="KW-0813">Transport</keyword>
<dbReference type="InterPro" id="IPR016174">
    <property type="entry name" value="Di-haem_cyt_TM"/>
</dbReference>
<evidence type="ECO:0000256" key="10">
    <source>
        <dbReference type="ARBA" id="ARBA00023004"/>
    </source>
</evidence>
<evidence type="ECO:0000256" key="3">
    <source>
        <dbReference type="ARBA" id="ARBA00022448"/>
    </source>
</evidence>
<dbReference type="GO" id="GO:0022904">
    <property type="term" value="P:respiratory electron transport chain"/>
    <property type="evidence" value="ECO:0007669"/>
    <property type="project" value="InterPro"/>
</dbReference>
<keyword evidence="8" id="KW-0249">Electron transport</keyword>